<protein>
    <submittedName>
        <fullName evidence="2">Uncharacterized protein</fullName>
    </submittedName>
</protein>
<dbReference type="RefSeq" id="WP_198128920.1">
    <property type="nucleotide sequence ID" value="NZ_JAECZC010000111.1"/>
</dbReference>
<feature type="signal peptide" evidence="1">
    <location>
        <begin position="1"/>
        <end position="19"/>
    </location>
</feature>
<evidence type="ECO:0000256" key="1">
    <source>
        <dbReference type="SAM" id="SignalP"/>
    </source>
</evidence>
<reference evidence="2 3" key="1">
    <citation type="journal article" date="2021" name="Int. J. Syst. Evol. Microbiol.">
        <title>Amazonocrinis nigriterrae gen. nov., sp. nov., Atlanticothrix silvestris gen. nov., sp. nov. and Dendronalium phyllosphericum gen. nov., sp. nov., nostocacean cyanobacteria from Brazilian environments.</title>
        <authorList>
            <person name="Alvarenga D.O."/>
            <person name="Andreote A.P.D."/>
            <person name="Branco L.H.Z."/>
            <person name="Delbaje E."/>
            <person name="Cruz R.B."/>
            <person name="Varani A.M."/>
            <person name="Fiore M.F."/>
        </authorList>
    </citation>
    <scope>NUCLEOTIDE SEQUENCE [LARGE SCALE GENOMIC DNA]</scope>
    <source>
        <strain evidence="2 3">CENA67</strain>
    </source>
</reference>
<dbReference type="EMBL" id="JAECZC010000111">
    <property type="protein sequence ID" value="MBH8567207.1"/>
    <property type="molecule type" value="Genomic_DNA"/>
</dbReference>
<organism evidence="2 3">
    <name type="scientific">Amazonocrinis nigriterrae CENA67</name>
    <dbReference type="NCBI Taxonomy" id="2794033"/>
    <lineage>
        <taxon>Bacteria</taxon>
        <taxon>Bacillati</taxon>
        <taxon>Cyanobacteriota</taxon>
        <taxon>Cyanophyceae</taxon>
        <taxon>Nostocales</taxon>
        <taxon>Nostocaceae</taxon>
        <taxon>Amazonocrinis</taxon>
        <taxon>Amazonocrinis nigriterrae</taxon>
    </lineage>
</organism>
<accession>A0A8J7HWI6</accession>
<name>A0A8J7HWI6_9NOST</name>
<dbReference type="AlphaFoldDB" id="A0A8J7HWI6"/>
<comment type="caution">
    <text evidence="2">The sequence shown here is derived from an EMBL/GenBank/DDBJ whole genome shotgun (WGS) entry which is preliminary data.</text>
</comment>
<feature type="chain" id="PRO_5035212574" evidence="1">
    <location>
        <begin position="20"/>
        <end position="192"/>
    </location>
</feature>
<dbReference type="Proteomes" id="UP000632766">
    <property type="component" value="Unassembled WGS sequence"/>
</dbReference>
<proteinExistence type="predicted"/>
<sequence length="192" mass="19994">MIPLIKNNFAKLCQLSAFACAITAATIGVDFIGTKSNVQAQLIPLTICPSGTETAIYSPPLTNQVQNTTVTIAGSVGGCVNAQGITSGTYSFSITGATSCNNIGFFPTYEITYTWAPTNQTSLVRYTTTETNVIGGNIVLVSYGTVNSGVFQNRSVTRTITLATTDINACSTQGLSFITGPQTLTIGPASPL</sequence>
<gene>
    <name evidence="2" type="ORF">I8748_34520</name>
</gene>
<evidence type="ECO:0000313" key="3">
    <source>
        <dbReference type="Proteomes" id="UP000632766"/>
    </source>
</evidence>
<keyword evidence="3" id="KW-1185">Reference proteome</keyword>
<keyword evidence="1" id="KW-0732">Signal</keyword>
<evidence type="ECO:0000313" key="2">
    <source>
        <dbReference type="EMBL" id="MBH8567207.1"/>
    </source>
</evidence>